<name>A0A4Y2HTJ8_ARAVE</name>
<dbReference type="Pfam" id="PF21056">
    <property type="entry name" value="ZSWIM1-3_RNaseH-like"/>
    <property type="match status" value="1"/>
</dbReference>
<dbReference type="GO" id="GO:0008270">
    <property type="term" value="F:zinc ion binding"/>
    <property type="evidence" value="ECO:0007669"/>
    <property type="project" value="UniProtKB-KW"/>
</dbReference>
<keyword evidence="5" id="KW-1185">Reference proteome</keyword>
<dbReference type="Pfam" id="PF00096">
    <property type="entry name" value="zf-C2H2"/>
    <property type="match status" value="1"/>
</dbReference>
<dbReference type="InterPro" id="IPR013087">
    <property type="entry name" value="Znf_C2H2_type"/>
</dbReference>
<accession>A0A4Y2HTJ8</accession>
<evidence type="ECO:0000256" key="2">
    <source>
        <dbReference type="SAM" id="MobiDB-lite"/>
    </source>
</evidence>
<dbReference type="AlphaFoldDB" id="A0A4Y2HTJ8"/>
<dbReference type="PROSITE" id="PS50157">
    <property type="entry name" value="ZINC_FINGER_C2H2_2"/>
    <property type="match status" value="1"/>
</dbReference>
<sequence>MKGRLGTASYFCIRQKGDGDEGLIVSERLTEISEEEDVLISPFEAEEYWRSGNDLGVKGGNLHERAKADGSDVVNVYTNWRGTRLARKLRVEHANSHERECEPFSFQSRLLQVLLKHVVNCNPSVKSLTKCYALLKKISDEFPALPSIDSFPSKPIKDLSYSFPKNLVCSLLPLSYPTNPPLTKPSVSEMQNPRGRGQQGNEGKCLKLSEEGKSASLEGDERKCTPSDEVELTFSKVAASRVKQEYSPGLNPRGKSSFLFPKIALISRSISCLQSSGIELSNRFSILENTIDLEKPISKQRNGGGAISKLPLKCKTCQESFLSPDLYSKHLETSNCSLMQHSSRKVVYPRKCDKCLNTYKTRASFSYHKRKCNQVKLPEVNASYDIGNSSSNDSTSSSNSFTCSTCSENFSYFSLNHHKQVCTRQKQSYPRMCENCDRFFKDRKTFFNHKKSCAVNNNSIIRYCPFPECTESFTYLSNLNKHMHSKHDLDEVKEFTFDSMNSFQIWLEQEGASTFSSFRKFSGSKTEPLKSFHYYCCNFFAQSNKLEPKKTSRKNNKGTIPKDINCPVRICVCEESDKVKVTYYSVHNHRTEAENLKYMQLKQSTRNLIKTYLSFSVPIRKIQEMLRGDLGSRDKRSFFPVKEAFVSRKTIQAYSHRLDSSFFSKDDLESVISLVECMRKETYDPILIFKLQNSTTLYGPSDLDDLPTCRTSFALGFQTEYQRDMLVSNSDKVLCIDSTHKTNQHDFYLINLIVPDKYGKGCPVAHFITNYLDVNTMICLFSSLKIKIPDLNVNCIMTDDDQSTFEAFNAVFGPSIRH</sequence>
<comment type="caution">
    <text evidence="4">The sequence shown here is derived from an EMBL/GenBank/DDBJ whole genome shotgun (WGS) entry which is preliminary data.</text>
</comment>
<dbReference type="OrthoDB" id="6782111at2759"/>
<dbReference type="PANTHER" id="PTHR33936">
    <property type="entry name" value="PROTEIN CBG17840"/>
    <property type="match status" value="1"/>
</dbReference>
<dbReference type="Gene3D" id="3.30.160.60">
    <property type="entry name" value="Classic Zinc Finger"/>
    <property type="match status" value="1"/>
</dbReference>
<evidence type="ECO:0000256" key="1">
    <source>
        <dbReference type="PROSITE-ProRule" id="PRU00042"/>
    </source>
</evidence>
<keyword evidence="1" id="KW-0862">Zinc</keyword>
<evidence type="ECO:0000259" key="3">
    <source>
        <dbReference type="PROSITE" id="PS50157"/>
    </source>
</evidence>
<gene>
    <name evidence="4" type="ORF">AVEN_69138_1</name>
</gene>
<dbReference type="PANTHER" id="PTHR33936:SF25">
    <property type="entry name" value="C2H2-TYPE DOMAIN-CONTAINING PROTEIN"/>
    <property type="match status" value="1"/>
</dbReference>
<protein>
    <recommendedName>
        <fullName evidence="3">C2H2-type domain-containing protein</fullName>
    </recommendedName>
</protein>
<dbReference type="Proteomes" id="UP000499080">
    <property type="component" value="Unassembled WGS sequence"/>
</dbReference>
<feature type="domain" description="C2H2-type" evidence="3">
    <location>
        <begin position="462"/>
        <end position="492"/>
    </location>
</feature>
<proteinExistence type="predicted"/>
<dbReference type="PROSITE" id="PS00028">
    <property type="entry name" value="ZINC_FINGER_C2H2_1"/>
    <property type="match status" value="1"/>
</dbReference>
<dbReference type="InterPro" id="IPR048324">
    <property type="entry name" value="ZSWIM1-3_RNaseH-like"/>
</dbReference>
<feature type="region of interest" description="Disordered" evidence="2">
    <location>
        <begin position="180"/>
        <end position="205"/>
    </location>
</feature>
<evidence type="ECO:0000313" key="4">
    <source>
        <dbReference type="EMBL" id="GBM68726.1"/>
    </source>
</evidence>
<keyword evidence="1" id="KW-0863">Zinc-finger</keyword>
<dbReference type="EMBL" id="BGPR01002159">
    <property type="protein sequence ID" value="GBM68726.1"/>
    <property type="molecule type" value="Genomic_DNA"/>
</dbReference>
<dbReference type="SMART" id="SM00355">
    <property type="entry name" value="ZnF_C2H2"/>
    <property type="match status" value="4"/>
</dbReference>
<reference evidence="4 5" key="1">
    <citation type="journal article" date="2019" name="Sci. Rep.">
        <title>Orb-weaving spider Araneus ventricosus genome elucidates the spidroin gene catalogue.</title>
        <authorList>
            <person name="Kono N."/>
            <person name="Nakamura H."/>
            <person name="Ohtoshi R."/>
            <person name="Moran D.A.P."/>
            <person name="Shinohara A."/>
            <person name="Yoshida Y."/>
            <person name="Fujiwara M."/>
            <person name="Mori M."/>
            <person name="Tomita M."/>
            <person name="Arakawa K."/>
        </authorList>
    </citation>
    <scope>NUCLEOTIDE SEQUENCE [LARGE SCALE GENOMIC DNA]</scope>
</reference>
<evidence type="ECO:0000313" key="5">
    <source>
        <dbReference type="Proteomes" id="UP000499080"/>
    </source>
</evidence>
<organism evidence="4 5">
    <name type="scientific">Araneus ventricosus</name>
    <name type="common">Orbweaver spider</name>
    <name type="synonym">Epeira ventricosa</name>
    <dbReference type="NCBI Taxonomy" id="182803"/>
    <lineage>
        <taxon>Eukaryota</taxon>
        <taxon>Metazoa</taxon>
        <taxon>Ecdysozoa</taxon>
        <taxon>Arthropoda</taxon>
        <taxon>Chelicerata</taxon>
        <taxon>Arachnida</taxon>
        <taxon>Araneae</taxon>
        <taxon>Araneomorphae</taxon>
        <taxon>Entelegynae</taxon>
        <taxon>Araneoidea</taxon>
        <taxon>Araneidae</taxon>
        <taxon>Araneus</taxon>
    </lineage>
</organism>
<dbReference type="InterPro" id="IPR052797">
    <property type="entry name" value="RegFact_GeneExpr_CellDeath"/>
</dbReference>
<keyword evidence="1" id="KW-0479">Metal-binding</keyword>